<comment type="caution">
    <text evidence="1">The sequence shown here is derived from an EMBL/GenBank/DDBJ whole genome shotgun (WGS) entry which is preliminary data.</text>
</comment>
<dbReference type="Proteomes" id="UP000266841">
    <property type="component" value="Unassembled WGS sequence"/>
</dbReference>
<evidence type="ECO:0000313" key="2">
    <source>
        <dbReference type="Proteomes" id="UP000266841"/>
    </source>
</evidence>
<reference evidence="1 2" key="1">
    <citation type="journal article" date="2012" name="Genome Biol.">
        <title>Genome and low-iron response of an oceanic diatom adapted to chronic iron limitation.</title>
        <authorList>
            <person name="Lommer M."/>
            <person name="Specht M."/>
            <person name="Roy A.S."/>
            <person name="Kraemer L."/>
            <person name="Andreson R."/>
            <person name="Gutowska M.A."/>
            <person name="Wolf J."/>
            <person name="Bergner S.V."/>
            <person name="Schilhabel M.B."/>
            <person name="Klostermeier U.C."/>
            <person name="Beiko R.G."/>
            <person name="Rosenstiel P."/>
            <person name="Hippler M."/>
            <person name="Laroche J."/>
        </authorList>
    </citation>
    <scope>NUCLEOTIDE SEQUENCE [LARGE SCALE GENOMIC DNA]</scope>
    <source>
        <strain evidence="1 2">CCMP1005</strain>
    </source>
</reference>
<gene>
    <name evidence="1" type="ORF">THAOC_25742</name>
</gene>
<accession>K0S6Y9</accession>
<dbReference type="EMBL" id="AGNL01035574">
    <property type="protein sequence ID" value="EJK54612.1"/>
    <property type="molecule type" value="Genomic_DNA"/>
</dbReference>
<sequence length="95" mass="10321">LEWIIELRKVYPGIEFFGQDDKAKIPVGDSVPVATGVRPGKLKGIAPVDEPNPMSAMDHDFHLGSMGTAMEVEVAKCVHDAFPLPLGIGRVDEHE</sequence>
<keyword evidence="2" id="KW-1185">Reference proteome</keyword>
<name>K0S6Y9_THAOC</name>
<protein>
    <submittedName>
        <fullName evidence="1">Uncharacterized protein</fullName>
    </submittedName>
</protein>
<evidence type="ECO:0000313" key="1">
    <source>
        <dbReference type="EMBL" id="EJK54612.1"/>
    </source>
</evidence>
<feature type="non-terminal residue" evidence="1">
    <location>
        <position position="1"/>
    </location>
</feature>
<dbReference type="AlphaFoldDB" id="K0S6Y9"/>
<proteinExistence type="predicted"/>
<organism evidence="1 2">
    <name type="scientific">Thalassiosira oceanica</name>
    <name type="common">Marine diatom</name>
    <dbReference type="NCBI Taxonomy" id="159749"/>
    <lineage>
        <taxon>Eukaryota</taxon>
        <taxon>Sar</taxon>
        <taxon>Stramenopiles</taxon>
        <taxon>Ochrophyta</taxon>
        <taxon>Bacillariophyta</taxon>
        <taxon>Coscinodiscophyceae</taxon>
        <taxon>Thalassiosirophycidae</taxon>
        <taxon>Thalassiosirales</taxon>
        <taxon>Thalassiosiraceae</taxon>
        <taxon>Thalassiosira</taxon>
    </lineage>
</organism>
<dbReference type="OrthoDB" id="10003658at2759"/>